<feature type="chain" id="PRO_5038990246" description="Fibronectin type-III domain-containing protein" evidence="1">
    <location>
        <begin position="21"/>
        <end position="510"/>
    </location>
</feature>
<reference evidence="2 3" key="1">
    <citation type="submission" date="2016-10" db="EMBL/GenBank/DDBJ databases">
        <authorList>
            <person name="de Groot N.N."/>
        </authorList>
    </citation>
    <scope>NUCLEOTIDE SEQUENCE [LARGE SCALE GENOMIC DNA]</scope>
    <source>
        <strain evidence="2 3">AR67</strain>
    </source>
</reference>
<dbReference type="EMBL" id="FOKQ01000004">
    <property type="protein sequence ID" value="SFB88300.1"/>
    <property type="molecule type" value="Genomic_DNA"/>
</dbReference>
<evidence type="ECO:0000313" key="2">
    <source>
        <dbReference type="EMBL" id="SFB88300.1"/>
    </source>
</evidence>
<dbReference type="InterPro" id="IPR036116">
    <property type="entry name" value="FN3_sf"/>
</dbReference>
<evidence type="ECO:0008006" key="4">
    <source>
        <dbReference type="Google" id="ProtNLM"/>
    </source>
</evidence>
<feature type="signal peptide" evidence="1">
    <location>
        <begin position="1"/>
        <end position="20"/>
    </location>
</feature>
<dbReference type="CDD" id="cd00063">
    <property type="entry name" value="FN3"/>
    <property type="match status" value="1"/>
</dbReference>
<evidence type="ECO:0000256" key="1">
    <source>
        <dbReference type="SAM" id="SignalP"/>
    </source>
</evidence>
<dbReference type="InterPro" id="IPR003961">
    <property type="entry name" value="FN3_dom"/>
</dbReference>
<dbReference type="AlphaFoldDB" id="A0A1I1ETQ7"/>
<evidence type="ECO:0000313" key="3">
    <source>
        <dbReference type="Proteomes" id="UP000182192"/>
    </source>
</evidence>
<name>A0A1I1ETQ7_RUMAL</name>
<dbReference type="Proteomes" id="UP000182192">
    <property type="component" value="Unassembled WGS sequence"/>
</dbReference>
<sequence length="510" mass="55357">MNNKKIVAGLLALSFVFGGAVVPSNVVSNVASVITAQAADVETWTSVKELTSDLTIDGSVETNSDIILNDNTLTINGDLYMTAGMLDIGTGKLIVKGNLYIGKENASSYAYIVMQNSSASITITGDLIWNVHSEMKNSVGRSGWYTYDIITAGTINVAGNLYDYIYEGNHNAFTMMGDSVLNLNGTGMQTIKCSYQGELAKLTVTNNRTIDMEGYFYSTTPLISDLNIKTQKGLKISSMVMDGKTVNITGNVTQFLSDIDLGGGTLNITGIFTAQGGTTKLDGGELNIIGDYRIAKLSSSGKLVESQAGLDMTNSNDVVNVSGNFIVKTYYNLTKDNVTMKAGKMYVGGNFDCSSPHITFGSGNTVYMNGTGKQTVKLTDRKKIYNLVLMQDRSNYNSDIGDYAKNVSVEIQNSNPTNPTYPTNIKVDYSEQYHQIRFTWDKVENADRYGIAVYLAGKWRIQTQTITGTSYTTPKNLTPGKTYKVAIAARVNGQWDVNNAIKNAVTVTVK</sequence>
<proteinExistence type="predicted"/>
<gene>
    <name evidence="2" type="ORF">SAMN02910406_00747</name>
</gene>
<keyword evidence="1" id="KW-0732">Signal</keyword>
<dbReference type="Gene3D" id="2.60.40.10">
    <property type="entry name" value="Immunoglobulins"/>
    <property type="match status" value="1"/>
</dbReference>
<dbReference type="SUPFAM" id="SSF49265">
    <property type="entry name" value="Fibronectin type III"/>
    <property type="match status" value="1"/>
</dbReference>
<dbReference type="InterPro" id="IPR013783">
    <property type="entry name" value="Ig-like_fold"/>
</dbReference>
<dbReference type="RefSeq" id="WP_242940767.1">
    <property type="nucleotide sequence ID" value="NZ_FOKQ01000004.1"/>
</dbReference>
<organism evidence="2 3">
    <name type="scientific">Ruminococcus albus</name>
    <dbReference type="NCBI Taxonomy" id="1264"/>
    <lineage>
        <taxon>Bacteria</taxon>
        <taxon>Bacillati</taxon>
        <taxon>Bacillota</taxon>
        <taxon>Clostridia</taxon>
        <taxon>Eubacteriales</taxon>
        <taxon>Oscillospiraceae</taxon>
        <taxon>Ruminococcus</taxon>
    </lineage>
</organism>
<protein>
    <recommendedName>
        <fullName evidence="4">Fibronectin type-III domain-containing protein</fullName>
    </recommendedName>
</protein>
<accession>A0A1I1ETQ7</accession>